<sequence>GCADLPALRRREAVALHRLRSHRSQVSQAVARDLDGWAAQVALEAQAAADANDSGALHSIARRLRSGHDRAERCRVHPRRFPSSCLFGPLVRRSAAEGGAAPGRKATGPDGLGPAVWKAG</sequence>
<feature type="region of interest" description="Disordered" evidence="1">
    <location>
        <begin position="96"/>
        <end position="120"/>
    </location>
</feature>
<evidence type="ECO:0000313" key="3">
    <source>
        <dbReference type="Proteomes" id="UP001189429"/>
    </source>
</evidence>
<keyword evidence="3" id="KW-1185">Reference proteome</keyword>
<organism evidence="2 3">
    <name type="scientific">Prorocentrum cordatum</name>
    <dbReference type="NCBI Taxonomy" id="2364126"/>
    <lineage>
        <taxon>Eukaryota</taxon>
        <taxon>Sar</taxon>
        <taxon>Alveolata</taxon>
        <taxon>Dinophyceae</taxon>
        <taxon>Prorocentrales</taxon>
        <taxon>Prorocentraceae</taxon>
        <taxon>Prorocentrum</taxon>
    </lineage>
</organism>
<feature type="non-terminal residue" evidence="2">
    <location>
        <position position="120"/>
    </location>
</feature>
<evidence type="ECO:0000313" key="2">
    <source>
        <dbReference type="EMBL" id="CAK0830944.1"/>
    </source>
</evidence>
<evidence type="ECO:0000256" key="1">
    <source>
        <dbReference type="SAM" id="MobiDB-lite"/>
    </source>
</evidence>
<proteinExistence type="predicted"/>
<name>A0ABN9SGR0_9DINO</name>
<gene>
    <name evidence="2" type="ORF">PCOR1329_LOCUS29414</name>
</gene>
<reference evidence="2" key="1">
    <citation type="submission" date="2023-10" db="EMBL/GenBank/DDBJ databases">
        <authorList>
            <person name="Chen Y."/>
            <person name="Shah S."/>
            <person name="Dougan E. K."/>
            <person name="Thang M."/>
            <person name="Chan C."/>
        </authorList>
    </citation>
    <scope>NUCLEOTIDE SEQUENCE [LARGE SCALE GENOMIC DNA]</scope>
</reference>
<accession>A0ABN9SGR0</accession>
<comment type="caution">
    <text evidence="2">The sequence shown here is derived from an EMBL/GenBank/DDBJ whole genome shotgun (WGS) entry which is preliminary data.</text>
</comment>
<dbReference type="Proteomes" id="UP001189429">
    <property type="component" value="Unassembled WGS sequence"/>
</dbReference>
<feature type="non-terminal residue" evidence="2">
    <location>
        <position position="1"/>
    </location>
</feature>
<protein>
    <submittedName>
        <fullName evidence="2">Uncharacterized protein</fullName>
    </submittedName>
</protein>
<dbReference type="EMBL" id="CAUYUJ010011080">
    <property type="protein sequence ID" value="CAK0830944.1"/>
    <property type="molecule type" value="Genomic_DNA"/>
</dbReference>